<sequence>MGGMQAHDLLTAGIESEMFGNNGDDTFRLSENPQPEWFHIAGGDGQDILDNGALYDLSWGDIGSIEVLRGGGQLTVAQLSQFNHLSGHRPPATGHRRRSRPARPDRKLG</sequence>
<gene>
    <name evidence="2" type="ORF">SAMN04488092_12131</name>
</gene>
<protein>
    <submittedName>
        <fullName evidence="2">Uncharacterized protein</fullName>
    </submittedName>
</protein>
<feature type="region of interest" description="Disordered" evidence="1">
    <location>
        <begin position="84"/>
        <end position="109"/>
    </location>
</feature>
<evidence type="ECO:0000256" key="1">
    <source>
        <dbReference type="SAM" id="MobiDB-lite"/>
    </source>
</evidence>
<accession>A0A1H9KYJ7</accession>
<proteinExistence type="predicted"/>
<dbReference type="Proteomes" id="UP000198634">
    <property type="component" value="Unassembled WGS sequence"/>
</dbReference>
<evidence type="ECO:0000313" key="2">
    <source>
        <dbReference type="EMBL" id="SER04148.1"/>
    </source>
</evidence>
<dbReference type="RefSeq" id="WP_090271330.1">
    <property type="nucleotide sequence ID" value="NZ_FOEP01000021.1"/>
</dbReference>
<evidence type="ECO:0000313" key="3">
    <source>
        <dbReference type="Proteomes" id="UP000198634"/>
    </source>
</evidence>
<reference evidence="2 3" key="1">
    <citation type="submission" date="2016-10" db="EMBL/GenBank/DDBJ databases">
        <authorList>
            <person name="de Groot N.N."/>
        </authorList>
    </citation>
    <scope>NUCLEOTIDE SEQUENCE [LARGE SCALE GENOMIC DNA]</scope>
    <source>
        <strain evidence="2 3">DSM 22007</strain>
    </source>
</reference>
<keyword evidence="3" id="KW-1185">Reference proteome</keyword>
<name>A0A1H9KYJ7_9RHOB</name>
<dbReference type="AlphaFoldDB" id="A0A1H9KYJ7"/>
<dbReference type="EMBL" id="FOEP01000021">
    <property type="protein sequence ID" value="SER04148.1"/>
    <property type="molecule type" value="Genomic_DNA"/>
</dbReference>
<organism evidence="2 3">
    <name type="scientific">Thalassovita taeanensis</name>
    <dbReference type="NCBI Taxonomy" id="657014"/>
    <lineage>
        <taxon>Bacteria</taxon>
        <taxon>Pseudomonadati</taxon>
        <taxon>Pseudomonadota</taxon>
        <taxon>Alphaproteobacteria</taxon>
        <taxon>Rhodobacterales</taxon>
        <taxon>Roseobacteraceae</taxon>
        <taxon>Thalassovita</taxon>
    </lineage>
</organism>